<dbReference type="GO" id="GO:0042910">
    <property type="term" value="F:xenobiotic transmembrane transporter activity"/>
    <property type="evidence" value="ECO:0007669"/>
    <property type="project" value="InterPro"/>
</dbReference>
<evidence type="ECO:0000256" key="13">
    <source>
        <dbReference type="SAM" id="Phobius"/>
    </source>
</evidence>
<dbReference type="InterPro" id="IPR050222">
    <property type="entry name" value="MATE_MdtK"/>
</dbReference>
<organism evidence="14 15">
    <name type="scientific">Candidatus Faecivivens stercoripullorum</name>
    <dbReference type="NCBI Taxonomy" id="2840805"/>
    <lineage>
        <taxon>Bacteria</taxon>
        <taxon>Bacillati</taxon>
        <taxon>Bacillota</taxon>
        <taxon>Clostridia</taxon>
        <taxon>Eubacteriales</taxon>
        <taxon>Oscillospiraceae</taxon>
        <taxon>Oscillospiraceae incertae sedis</taxon>
        <taxon>Candidatus Faecivivens</taxon>
    </lineage>
</organism>
<dbReference type="EMBL" id="DVLW01000127">
    <property type="protein sequence ID" value="HIT94491.1"/>
    <property type="molecule type" value="Genomic_DNA"/>
</dbReference>
<proteinExistence type="inferred from homology"/>
<feature type="transmembrane region" description="Helical" evidence="13">
    <location>
        <begin position="355"/>
        <end position="378"/>
    </location>
</feature>
<evidence type="ECO:0000256" key="6">
    <source>
        <dbReference type="ARBA" id="ARBA00022449"/>
    </source>
</evidence>
<protein>
    <recommendedName>
        <fullName evidence="4">Probable multidrug resistance protein NorM</fullName>
    </recommendedName>
    <alternativeName>
        <fullName evidence="12">Multidrug-efflux transporter</fullName>
    </alternativeName>
</protein>
<keyword evidence="11 13" id="KW-0472">Membrane</keyword>
<dbReference type="CDD" id="cd13138">
    <property type="entry name" value="MATE_yoeA_like"/>
    <property type="match status" value="1"/>
</dbReference>
<evidence type="ECO:0000313" key="14">
    <source>
        <dbReference type="EMBL" id="HIT94491.1"/>
    </source>
</evidence>
<keyword evidence="6" id="KW-0050">Antiport</keyword>
<evidence type="ECO:0000256" key="2">
    <source>
        <dbReference type="ARBA" id="ARBA00004651"/>
    </source>
</evidence>
<comment type="similarity">
    <text evidence="3">Belongs to the multi antimicrobial extrusion (MATE) (TC 2.A.66.1) family.</text>
</comment>
<comment type="subcellular location">
    <subcellularLocation>
        <location evidence="2">Cell membrane</location>
        <topology evidence="2">Multi-pass membrane protein</topology>
    </subcellularLocation>
</comment>
<evidence type="ECO:0000256" key="10">
    <source>
        <dbReference type="ARBA" id="ARBA00023065"/>
    </source>
</evidence>
<feature type="transmembrane region" description="Helical" evidence="13">
    <location>
        <begin position="424"/>
        <end position="442"/>
    </location>
</feature>
<dbReference type="InterPro" id="IPR048279">
    <property type="entry name" value="MdtK-like"/>
</dbReference>
<name>A0A9D1H6L6_9FIRM</name>
<accession>A0A9D1H6L6</accession>
<dbReference type="PIRSF" id="PIRSF006603">
    <property type="entry name" value="DinF"/>
    <property type="match status" value="1"/>
</dbReference>
<feature type="transmembrane region" description="Helical" evidence="13">
    <location>
        <begin position="399"/>
        <end position="418"/>
    </location>
</feature>
<reference evidence="14" key="2">
    <citation type="journal article" date="2021" name="PeerJ">
        <title>Extensive microbial diversity within the chicken gut microbiome revealed by metagenomics and culture.</title>
        <authorList>
            <person name="Gilroy R."/>
            <person name="Ravi A."/>
            <person name="Getino M."/>
            <person name="Pursley I."/>
            <person name="Horton D.L."/>
            <person name="Alikhan N.F."/>
            <person name="Baker D."/>
            <person name="Gharbi K."/>
            <person name="Hall N."/>
            <person name="Watson M."/>
            <person name="Adriaenssens E.M."/>
            <person name="Foster-Nyarko E."/>
            <person name="Jarju S."/>
            <person name="Secka A."/>
            <person name="Antonio M."/>
            <person name="Oren A."/>
            <person name="Chaudhuri R.R."/>
            <person name="La Ragione R."/>
            <person name="Hildebrand F."/>
            <person name="Pallen M.J."/>
        </authorList>
    </citation>
    <scope>NUCLEOTIDE SEQUENCE</scope>
    <source>
        <strain evidence="14">ChiBcec7-5410</strain>
    </source>
</reference>
<keyword evidence="10" id="KW-0406">Ion transport</keyword>
<evidence type="ECO:0000256" key="4">
    <source>
        <dbReference type="ARBA" id="ARBA00020268"/>
    </source>
</evidence>
<dbReference type="PANTHER" id="PTHR43298:SF2">
    <property type="entry name" value="FMN_FAD EXPORTER YEEO-RELATED"/>
    <property type="match status" value="1"/>
</dbReference>
<dbReference type="Proteomes" id="UP000824160">
    <property type="component" value="Unassembled WGS sequence"/>
</dbReference>
<evidence type="ECO:0000256" key="9">
    <source>
        <dbReference type="ARBA" id="ARBA00022989"/>
    </source>
</evidence>
<dbReference type="InterPro" id="IPR002528">
    <property type="entry name" value="MATE_fam"/>
</dbReference>
<gene>
    <name evidence="14" type="ORF">IAC43_04850</name>
</gene>
<keyword evidence="5" id="KW-0813">Transport</keyword>
<keyword evidence="7" id="KW-1003">Cell membrane</keyword>
<evidence type="ECO:0000313" key="15">
    <source>
        <dbReference type="Proteomes" id="UP000824160"/>
    </source>
</evidence>
<feature type="transmembrane region" description="Helical" evidence="13">
    <location>
        <begin position="165"/>
        <end position="185"/>
    </location>
</feature>
<comment type="caution">
    <text evidence="14">The sequence shown here is derived from an EMBL/GenBank/DDBJ whole genome shotgun (WGS) entry which is preliminary data.</text>
</comment>
<feature type="transmembrane region" description="Helical" evidence="13">
    <location>
        <begin position="94"/>
        <end position="115"/>
    </location>
</feature>
<keyword evidence="8 13" id="KW-0812">Transmembrane</keyword>
<feature type="transmembrane region" description="Helical" evidence="13">
    <location>
        <begin position="16"/>
        <end position="36"/>
    </location>
</feature>
<evidence type="ECO:0000256" key="11">
    <source>
        <dbReference type="ARBA" id="ARBA00023136"/>
    </source>
</evidence>
<dbReference type="GO" id="GO:0015297">
    <property type="term" value="F:antiporter activity"/>
    <property type="evidence" value="ECO:0007669"/>
    <property type="project" value="UniProtKB-KW"/>
</dbReference>
<evidence type="ECO:0000256" key="3">
    <source>
        <dbReference type="ARBA" id="ARBA00010199"/>
    </source>
</evidence>
<dbReference type="Pfam" id="PF01554">
    <property type="entry name" value="MatE"/>
    <property type="match status" value="2"/>
</dbReference>
<dbReference type="GO" id="GO:0005886">
    <property type="term" value="C:plasma membrane"/>
    <property type="evidence" value="ECO:0007669"/>
    <property type="project" value="UniProtKB-SubCell"/>
</dbReference>
<dbReference type="NCBIfam" id="TIGR00797">
    <property type="entry name" value="matE"/>
    <property type="match status" value="1"/>
</dbReference>
<dbReference type="PANTHER" id="PTHR43298">
    <property type="entry name" value="MULTIDRUG RESISTANCE PROTEIN NORM-RELATED"/>
    <property type="match status" value="1"/>
</dbReference>
<reference evidence="14" key="1">
    <citation type="submission" date="2020-10" db="EMBL/GenBank/DDBJ databases">
        <authorList>
            <person name="Gilroy R."/>
        </authorList>
    </citation>
    <scope>NUCLEOTIDE SEQUENCE</scope>
    <source>
        <strain evidence="14">ChiBcec7-5410</strain>
    </source>
</reference>
<evidence type="ECO:0000256" key="12">
    <source>
        <dbReference type="ARBA" id="ARBA00031636"/>
    </source>
</evidence>
<evidence type="ECO:0000256" key="5">
    <source>
        <dbReference type="ARBA" id="ARBA00022448"/>
    </source>
</evidence>
<dbReference type="AlphaFoldDB" id="A0A9D1H6L6"/>
<feature type="transmembrane region" description="Helical" evidence="13">
    <location>
        <begin position="191"/>
        <end position="214"/>
    </location>
</feature>
<evidence type="ECO:0000256" key="8">
    <source>
        <dbReference type="ARBA" id="ARBA00022692"/>
    </source>
</evidence>
<keyword evidence="9 13" id="KW-1133">Transmembrane helix</keyword>
<feature type="transmembrane region" description="Helical" evidence="13">
    <location>
        <begin position="61"/>
        <end position="82"/>
    </location>
</feature>
<comment type="function">
    <text evidence="1">Multidrug efflux pump.</text>
</comment>
<feature type="transmembrane region" description="Helical" evidence="13">
    <location>
        <begin position="135"/>
        <end position="153"/>
    </location>
</feature>
<evidence type="ECO:0000256" key="7">
    <source>
        <dbReference type="ARBA" id="ARBA00022475"/>
    </source>
</evidence>
<evidence type="ECO:0000256" key="1">
    <source>
        <dbReference type="ARBA" id="ARBA00003408"/>
    </source>
</evidence>
<sequence>MSLSKSMTSGPPLRQIIAFAIPIMLGGLFQLIYSIVDSAVVGRLIGVEAFAAVGAAGNLNWMVFSIILGLTQGFGTVIAQHFGAGQHQKVKKSFAMSLLLSLGLGIVLSVLTVLLSDPVLRLLQTPQEIFADSSAYIKVIFGGLFITFFYNNLGASLRAVGNSRTPFYALVISSLLNVVLDIVLIKVTPWGVAAAAIATVISQAVSCVYCLYFVRKIEILQLEKEDFIPDRKMMIAHIRMGGPMGFRNFVTACGGTITQFYVNGYGTEFIAGIAATKRMYSVLELVSTGMDGAIATYVAQNYGAQRMDRIRHGLRQSAVVLLLGAGLIMAVMFPFGRNVMGLLISGDAEQLDRVLSIACEQLNLMLVFLPFLYMLYLFRSSLQGMDNALFPMLSGFIELGTRLVIIFTLPGLIGRWGIYLGEVVPWLTAMIFLCVTFFIVYFKRCREMPAKTEQHTGK</sequence>
<dbReference type="GO" id="GO:0006811">
    <property type="term" value="P:monoatomic ion transport"/>
    <property type="evidence" value="ECO:0007669"/>
    <property type="project" value="UniProtKB-KW"/>
</dbReference>
<feature type="transmembrane region" description="Helical" evidence="13">
    <location>
        <begin position="317"/>
        <end position="335"/>
    </location>
</feature>